<dbReference type="GO" id="GO:0005975">
    <property type="term" value="P:carbohydrate metabolic process"/>
    <property type="evidence" value="ECO:0007669"/>
    <property type="project" value="TreeGrafter"/>
</dbReference>
<evidence type="ECO:0000313" key="10">
    <source>
        <dbReference type="Proteomes" id="UP000316726"/>
    </source>
</evidence>
<evidence type="ECO:0000256" key="8">
    <source>
        <dbReference type="RuleBase" id="RU000441"/>
    </source>
</evidence>
<dbReference type="InterPro" id="IPR011278">
    <property type="entry name" value="2-MeCitrate/Citrate_synth_II"/>
</dbReference>
<feature type="active site" evidence="7">
    <location>
        <position position="324"/>
    </location>
</feature>
<keyword evidence="4 6" id="KW-0808">Transferase</keyword>
<evidence type="ECO:0000256" key="6">
    <source>
        <dbReference type="PIRNR" id="PIRNR001369"/>
    </source>
</evidence>
<dbReference type="SUPFAM" id="SSF48256">
    <property type="entry name" value="Citrate synthase"/>
    <property type="match status" value="1"/>
</dbReference>
<gene>
    <name evidence="9" type="ORF">A3770_05p40370</name>
</gene>
<dbReference type="PRINTS" id="PR00143">
    <property type="entry name" value="CITRTSNTHASE"/>
</dbReference>
<dbReference type="Pfam" id="PF00285">
    <property type="entry name" value="Citrate_synt"/>
    <property type="match status" value="1"/>
</dbReference>
<dbReference type="PIRSF" id="PIRSF001369">
    <property type="entry name" value="Citrate_synth"/>
    <property type="match status" value="1"/>
</dbReference>
<organism evidence="9 10">
    <name type="scientific">Chloropicon primus</name>
    <dbReference type="NCBI Taxonomy" id="1764295"/>
    <lineage>
        <taxon>Eukaryota</taxon>
        <taxon>Viridiplantae</taxon>
        <taxon>Chlorophyta</taxon>
        <taxon>Chloropicophyceae</taxon>
        <taxon>Chloropicales</taxon>
        <taxon>Chloropicaceae</taxon>
        <taxon>Chloropicon</taxon>
    </lineage>
</organism>
<dbReference type="NCBIfam" id="TIGR01800">
    <property type="entry name" value="cit_synth_II"/>
    <property type="match status" value="1"/>
</dbReference>
<dbReference type="Proteomes" id="UP000316726">
    <property type="component" value="Chromosome 5"/>
</dbReference>
<dbReference type="GO" id="GO:0036440">
    <property type="term" value="F:citrate synthase activity"/>
    <property type="evidence" value="ECO:0007669"/>
    <property type="project" value="UniProtKB-EC"/>
</dbReference>
<dbReference type="EMBL" id="CP031038">
    <property type="protein sequence ID" value="QDZ21519.1"/>
    <property type="molecule type" value="Genomic_DNA"/>
</dbReference>
<dbReference type="GO" id="GO:0050440">
    <property type="term" value="F:2-methylcitrate synthase activity"/>
    <property type="evidence" value="ECO:0007669"/>
    <property type="project" value="TreeGrafter"/>
</dbReference>
<dbReference type="GO" id="GO:0019679">
    <property type="term" value="P:propionate metabolic process, methylcitrate cycle"/>
    <property type="evidence" value="ECO:0007669"/>
    <property type="project" value="TreeGrafter"/>
</dbReference>
<name>A0A5B8MM41_9CHLO</name>
<comment type="similarity">
    <text evidence="2 6 8">Belongs to the citrate synthase family.</text>
</comment>
<dbReference type="PROSITE" id="PS00480">
    <property type="entry name" value="CITRATE_SYNTHASE"/>
    <property type="match status" value="1"/>
</dbReference>
<comment type="pathway">
    <text evidence="1">Carbohydrate metabolism; tricarboxylic acid cycle; isocitrate from oxaloacetate: step 1/2.</text>
</comment>
<dbReference type="InterPro" id="IPR002020">
    <property type="entry name" value="Citrate_synthase"/>
</dbReference>
<dbReference type="Gene3D" id="1.10.580.10">
    <property type="entry name" value="Citrate Synthase, domain 1"/>
    <property type="match status" value="1"/>
</dbReference>
<evidence type="ECO:0000256" key="5">
    <source>
        <dbReference type="ARBA" id="ARBA00049288"/>
    </source>
</evidence>
<dbReference type="EC" id="2.3.3.16" evidence="6"/>
<dbReference type="Gene3D" id="1.10.230.10">
    <property type="entry name" value="Cytochrome P450-Terp, domain 2"/>
    <property type="match status" value="1"/>
</dbReference>
<dbReference type="InterPro" id="IPR024176">
    <property type="entry name" value="Citrate_synthase_bac-typ"/>
</dbReference>
<dbReference type="GO" id="GO:0006099">
    <property type="term" value="P:tricarboxylic acid cycle"/>
    <property type="evidence" value="ECO:0007669"/>
    <property type="project" value="UniProtKB-UniPathway"/>
</dbReference>
<dbReference type="InterPro" id="IPR019810">
    <property type="entry name" value="Citrate_synthase_AS"/>
</dbReference>
<evidence type="ECO:0000256" key="4">
    <source>
        <dbReference type="ARBA" id="ARBA00022679"/>
    </source>
</evidence>
<evidence type="ECO:0000256" key="7">
    <source>
        <dbReference type="PIRSR" id="PIRSR001369-1"/>
    </source>
</evidence>
<dbReference type="OrthoDB" id="14230at2759"/>
<protein>
    <recommendedName>
        <fullName evidence="6 8">Citrate synthase</fullName>
        <ecNumber evidence="6">2.3.3.16</ecNumber>
    </recommendedName>
</protein>
<evidence type="ECO:0000256" key="3">
    <source>
        <dbReference type="ARBA" id="ARBA00022532"/>
    </source>
</evidence>
<dbReference type="STRING" id="1764295.A0A5B8MM41"/>
<dbReference type="FunFam" id="1.10.230.10:FF:000003">
    <property type="entry name" value="Citrate synthase"/>
    <property type="match status" value="1"/>
</dbReference>
<keyword evidence="10" id="KW-1185">Reference proteome</keyword>
<dbReference type="AlphaFoldDB" id="A0A5B8MM41"/>
<dbReference type="PANTHER" id="PTHR11739">
    <property type="entry name" value="CITRATE SYNTHASE"/>
    <property type="match status" value="1"/>
</dbReference>
<comment type="catalytic activity">
    <reaction evidence="5 6">
        <text>oxaloacetate + acetyl-CoA + H2O = citrate + CoA + H(+)</text>
        <dbReference type="Rhea" id="RHEA:16845"/>
        <dbReference type="ChEBI" id="CHEBI:15377"/>
        <dbReference type="ChEBI" id="CHEBI:15378"/>
        <dbReference type="ChEBI" id="CHEBI:16452"/>
        <dbReference type="ChEBI" id="CHEBI:16947"/>
        <dbReference type="ChEBI" id="CHEBI:57287"/>
        <dbReference type="ChEBI" id="CHEBI:57288"/>
        <dbReference type="EC" id="2.3.3.16"/>
    </reaction>
</comment>
<dbReference type="InterPro" id="IPR016142">
    <property type="entry name" value="Citrate_synth-like_lrg_a-sub"/>
</dbReference>
<dbReference type="GO" id="GO:0005759">
    <property type="term" value="C:mitochondrial matrix"/>
    <property type="evidence" value="ECO:0007669"/>
    <property type="project" value="TreeGrafter"/>
</dbReference>
<keyword evidence="3" id="KW-0816">Tricarboxylic acid cycle</keyword>
<feature type="active site" evidence="7">
    <location>
        <position position="272"/>
    </location>
</feature>
<evidence type="ECO:0000313" key="9">
    <source>
        <dbReference type="EMBL" id="QDZ21519.1"/>
    </source>
</evidence>
<evidence type="ECO:0000256" key="2">
    <source>
        <dbReference type="ARBA" id="ARBA00010566"/>
    </source>
</evidence>
<proteinExistence type="inferred from homology"/>
<sequence>MAKDEIRKGLVGVIADKSAVSTVGRKDVGLTYRGYRIEDLARECSFEQVLWLLTRGALPTPDELQQLQKRLVAARRLPDEVKTCLEQMPATAHPMDVLRTGCSVLGTLEPELVDNVRMTKEHEDVIRIGERLTGSFGPMICYWYHFHQSGERLDIERYLEDDDSLSQVFLKLLFKSAAKPDALHNKVVDTSYILYAEHDFAASTFASRVTASTMSDVYSCISTAIGTLRGNLHGGANEAVMHFLEDLNNEQEAADMVNSKLSKKEVIMGFGHRIYKNGDPRNAVFKDLSHQLSQKPEGKPHLYAISQHIEGMMENLKGMYANADFYAASAYHQVGIPTYLFTPLFVVARTSGWIAHIVEQRSQNRIIRPSSAYIGPAERDLPSGGFVKSKL</sequence>
<dbReference type="InterPro" id="IPR036969">
    <property type="entry name" value="Citrate_synthase_sf"/>
</dbReference>
<dbReference type="PANTHER" id="PTHR11739:SF25">
    <property type="entry name" value="CITRATE SYNTHASE-RELATED PROTEIN DDB_G0287281"/>
    <property type="match status" value="1"/>
</dbReference>
<reference evidence="9 10" key="1">
    <citation type="submission" date="2018-07" db="EMBL/GenBank/DDBJ databases">
        <title>The complete nuclear genome of the prasinophyte Chloropicon primus (CCMP1205).</title>
        <authorList>
            <person name="Pombert J.-F."/>
            <person name="Otis C."/>
            <person name="Turmel M."/>
            <person name="Lemieux C."/>
        </authorList>
    </citation>
    <scope>NUCLEOTIDE SEQUENCE [LARGE SCALE GENOMIC DNA]</scope>
    <source>
        <strain evidence="9 10">CCMP1205</strain>
    </source>
</reference>
<dbReference type="InterPro" id="IPR016143">
    <property type="entry name" value="Citrate_synth-like_sm_a-sub"/>
</dbReference>
<evidence type="ECO:0000256" key="1">
    <source>
        <dbReference type="ARBA" id="ARBA00004751"/>
    </source>
</evidence>
<dbReference type="UniPathway" id="UPA00223"/>
<accession>A0A5B8MM41</accession>